<accession>A0ABZ0ZKI5</accession>
<evidence type="ECO:0000313" key="3">
    <source>
        <dbReference type="EMBL" id="WQQ24894.1"/>
    </source>
</evidence>
<proteinExistence type="predicted"/>
<protein>
    <submittedName>
        <fullName evidence="3">Uncharacterized protein</fullName>
    </submittedName>
</protein>
<dbReference type="Proteomes" id="UP001327225">
    <property type="component" value="Chromosome"/>
</dbReference>
<dbReference type="EMBL" id="CP141059">
    <property type="protein sequence ID" value="WQQ24894.1"/>
    <property type="molecule type" value="Genomic_DNA"/>
</dbReference>
<feature type="region of interest" description="Disordered" evidence="1">
    <location>
        <begin position="20"/>
        <end position="93"/>
    </location>
</feature>
<gene>
    <name evidence="3" type="ORF">SHK19_13060</name>
</gene>
<organism evidence="3 4">
    <name type="scientific">Nocardioides bizhenqiangii</name>
    <dbReference type="NCBI Taxonomy" id="3095076"/>
    <lineage>
        <taxon>Bacteria</taxon>
        <taxon>Bacillati</taxon>
        <taxon>Actinomycetota</taxon>
        <taxon>Actinomycetes</taxon>
        <taxon>Propionibacteriales</taxon>
        <taxon>Nocardioidaceae</taxon>
        <taxon>Nocardioides</taxon>
    </lineage>
</organism>
<keyword evidence="2" id="KW-0732">Signal</keyword>
<reference evidence="4" key="1">
    <citation type="submission" date="2023-12" db="EMBL/GenBank/DDBJ databases">
        <title>Novel species in genus Nocardioides.</title>
        <authorList>
            <person name="Zhou H."/>
        </authorList>
    </citation>
    <scope>NUCLEOTIDE SEQUENCE [LARGE SCALE GENOMIC DNA]</scope>
    <source>
        <strain evidence="4">HM61</strain>
    </source>
</reference>
<evidence type="ECO:0000256" key="1">
    <source>
        <dbReference type="SAM" id="MobiDB-lite"/>
    </source>
</evidence>
<evidence type="ECO:0000256" key="2">
    <source>
        <dbReference type="SAM" id="SignalP"/>
    </source>
</evidence>
<sequence length="225" mass="23346">MRSFGTATVLIMLLVLTGCGSGGDDADDVPTITTRPSVSATSTPTSATSAPSTDATTETSSTPTLPATSEPTPTETAGPSPEPPTDDPVGPTTYREAQARLNDRSTGEPVTRARFTTPDDVVYCLLDDLVIGPACELRRGFIKDAEVCGGGTADGVGRIETFEDRARPVCNTDTIREPGADEIAGDGVLAVSGDVRCLVETVGVTCLDTGARTGFFLAPLEYHVF</sequence>
<feature type="chain" id="PRO_5045073269" evidence="2">
    <location>
        <begin position="27"/>
        <end position="225"/>
    </location>
</feature>
<feature type="signal peptide" evidence="2">
    <location>
        <begin position="1"/>
        <end position="26"/>
    </location>
</feature>
<name>A0ABZ0ZKI5_9ACTN</name>
<feature type="compositionally biased region" description="Low complexity" evidence="1">
    <location>
        <begin position="33"/>
        <end position="79"/>
    </location>
</feature>
<evidence type="ECO:0000313" key="4">
    <source>
        <dbReference type="Proteomes" id="UP001327225"/>
    </source>
</evidence>
<dbReference type="RefSeq" id="WP_322936482.1">
    <property type="nucleotide sequence ID" value="NZ_CP141059.1"/>
</dbReference>
<keyword evidence="4" id="KW-1185">Reference proteome</keyword>
<dbReference type="PROSITE" id="PS51257">
    <property type="entry name" value="PROKAR_LIPOPROTEIN"/>
    <property type="match status" value="1"/>
</dbReference>